<proteinExistence type="predicted"/>
<dbReference type="PANTHER" id="PTHR46333:SF2">
    <property type="entry name" value="CYTOKINESIS PROTEIN 3"/>
    <property type="match status" value="1"/>
</dbReference>
<protein>
    <submittedName>
        <fullName evidence="2">Transglutaminase domain-containing protein</fullName>
    </submittedName>
</protein>
<comment type="caution">
    <text evidence="2">The sequence shown here is derived from an EMBL/GenBank/DDBJ whole genome shotgun (WGS) entry which is preliminary data.</text>
</comment>
<evidence type="ECO:0000313" key="3">
    <source>
        <dbReference type="Proteomes" id="UP001596233"/>
    </source>
</evidence>
<gene>
    <name evidence="2" type="ORF">ACFP56_19535</name>
</gene>
<organism evidence="2 3">
    <name type="scientific">Paenibacillus septentrionalis</name>
    <dbReference type="NCBI Taxonomy" id="429342"/>
    <lineage>
        <taxon>Bacteria</taxon>
        <taxon>Bacillati</taxon>
        <taxon>Bacillota</taxon>
        <taxon>Bacilli</taxon>
        <taxon>Bacillales</taxon>
        <taxon>Paenibacillaceae</taxon>
        <taxon>Paenibacillus</taxon>
    </lineage>
</organism>
<evidence type="ECO:0000313" key="2">
    <source>
        <dbReference type="EMBL" id="MFC6334827.1"/>
    </source>
</evidence>
<dbReference type="Proteomes" id="UP001596233">
    <property type="component" value="Unassembled WGS sequence"/>
</dbReference>
<dbReference type="EMBL" id="JBHSTE010000007">
    <property type="protein sequence ID" value="MFC6334827.1"/>
    <property type="molecule type" value="Genomic_DNA"/>
</dbReference>
<keyword evidence="3" id="KW-1185">Reference proteome</keyword>
<evidence type="ECO:0000259" key="1">
    <source>
        <dbReference type="SMART" id="SM00460"/>
    </source>
</evidence>
<dbReference type="Pfam" id="PF01841">
    <property type="entry name" value="Transglut_core"/>
    <property type="match status" value="1"/>
</dbReference>
<dbReference type="Gene3D" id="3.10.620.30">
    <property type="match status" value="1"/>
</dbReference>
<feature type="domain" description="Transglutaminase-like" evidence="1">
    <location>
        <begin position="222"/>
        <end position="278"/>
    </location>
</feature>
<dbReference type="SUPFAM" id="SSF54001">
    <property type="entry name" value="Cysteine proteinases"/>
    <property type="match status" value="1"/>
</dbReference>
<accession>A0ABW1V7Y2</accession>
<reference evidence="3" key="1">
    <citation type="journal article" date="2019" name="Int. J. Syst. Evol. Microbiol.">
        <title>The Global Catalogue of Microorganisms (GCM) 10K type strain sequencing project: providing services to taxonomists for standard genome sequencing and annotation.</title>
        <authorList>
            <consortium name="The Broad Institute Genomics Platform"/>
            <consortium name="The Broad Institute Genome Sequencing Center for Infectious Disease"/>
            <person name="Wu L."/>
            <person name="Ma J."/>
        </authorList>
    </citation>
    <scope>NUCLEOTIDE SEQUENCE [LARGE SCALE GENOMIC DNA]</scope>
    <source>
        <strain evidence="3">PCU 280</strain>
    </source>
</reference>
<dbReference type="InterPro" id="IPR038765">
    <property type="entry name" value="Papain-like_cys_pep_sf"/>
</dbReference>
<dbReference type="InterPro" id="IPR002931">
    <property type="entry name" value="Transglutaminase-like"/>
</dbReference>
<dbReference type="InterPro" id="IPR052557">
    <property type="entry name" value="CAP/Cytokinesis_protein"/>
</dbReference>
<dbReference type="SMART" id="SM00460">
    <property type="entry name" value="TGc"/>
    <property type="match status" value="1"/>
</dbReference>
<sequence length="426" mass="49041">MKKLLGVLFVIAALYVSYQLLENRDSSSSIIETIQDTVQQTVQETGTRLKEELDRIEQNRTEQSATLKTGLSMNNTAAEAVVSNTELSTKDVEGIVQFLAAQLDERSPSVTFRISGSYEDISQGLSDWLKQAFHRNEYAKYAMSSYSYTISSKLLYTEVELKTTFRESKEMTDQVAQYAKELIAAMDLTRYTKEQQVKLIHDWIVTHVQYDESLTRYTAYEALTEGLAVCQGYAMLGYMLYSEAGFDVRIVEGTGKGQEHAWNMIKLDDRWYQLDLTWDDPIGQAADEVSYRYYLVSDEELRQDHVWEGDYPVASVSYKTTLAERAASLDRTSEQYKQLQALRRELGFHWHDDEYTVAAYDELHKLLEQAVDQRQAKVEFRYLKGSATEADVEKALRSLNTRLSYQMSYYQLSEQGDMVVQLALNY</sequence>
<dbReference type="RefSeq" id="WP_379237739.1">
    <property type="nucleotide sequence ID" value="NZ_JBHSTE010000007.1"/>
</dbReference>
<name>A0ABW1V7Y2_9BACL</name>
<dbReference type="PANTHER" id="PTHR46333">
    <property type="entry name" value="CYTOKINESIS PROTEIN 3"/>
    <property type="match status" value="1"/>
</dbReference>